<reference evidence="1 2" key="1">
    <citation type="submission" date="2020-04" db="EMBL/GenBank/DDBJ databases">
        <title>Novel Paenibacillus strain UniB2 isolated from commercial digestive syrup.</title>
        <authorList>
            <person name="Thorat V."/>
            <person name="Kirdat K."/>
            <person name="Tiwarekar B."/>
            <person name="Yadav A."/>
        </authorList>
    </citation>
    <scope>NUCLEOTIDE SEQUENCE [LARGE SCALE GENOMIC DNA]</scope>
    <source>
        <strain evidence="1 2">UniB2</strain>
    </source>
</reference>
<keyword evidence="2" id="KW-1185">Reference proteome</keyword>
<dbReference type="KEGG" id="palr:HGI30_16865"/>
<name>A0A6H2H064_9BACL</name>
<accession>A0A6H2H064</accession>
<organism evidence="1 2">
    <name type="scientific">Paenibacillus albicereus</name>
    <dbReference type="NCBI Taxonomy" id="2726185"/>
    <lineage>
        <taxon>Bacteria</taxon>
        <taxon>Bacillati</taxon>
        <taxon>Bacillota</taxon>
        <taxon>Bacilli</taxon>
        <taxon>Bacillales</taxon>
        <taxon>Paenibacillaceae</taxon>
        <taxon>Paenibacillus</taxon>
    </lineage>
</organism>
<dbReference type="RefSeq" id="WP_168908625.1">
    <property type="nucleotide sequence ID" value="NZ_CP051428.1"/>
</dbReference>
<proteinExistence type="predicted"/>
<evidence type="ECO:0000313" key="2">
    <source>
        <dbReference type="Proteomes" id="UP000502136"/>
    </source>
</evidence>
<dbReference type="Proteomes" id="UP000502136">
    <property type="component" value="Chromosome"/>
</dbReference>
<dbReference type="AlphaFoldDB" id="A0A6H2H064"/>
<dbReference type="EMBL" id="CP051428">
    <property type="protein sequence ID" value="QJC53081.1"/>
    <property type="molecule type" value="Genomic_DNA"/>
</dbReference>
<gene>
    <name evidence="1" type="ORF">HGI30_16865</name>
</gene>
<evidence type="ECO:0000313" key="1">
    <source>
        <dbReference type="EMBL" id="QJC53081.1"/>
    </source>
</evidence>
<sequence length="101" mass="11412">MAAQLEQVRDLEADLAICEYAAPAPIRTKPCMCGHCDKLFLDIAHSEGRLDPDDARFIVQARVGWPHAIRRAIAAEEQVDKLQEEIRQLHDAMHGRGIPWD</sequence>
<protein>
    <submittedName>
        <fullName evidence="1">Uncharacterized protein</fullName>
    </submittedName>
</protein>